<dbReference type="RefSeq" id="WP_014823662.1">
    <property type="nucleotide sequence ID" value="NC_018065.1"/>
</dbReference>
<protein>
    <submittedName>
        <fullName evidence="1">FOG: TPR repeat</fullName>
    </submittedName>
</protein>
<dbReference type="AlphaFoldDB" id="F2F0T9"/>
<dbReference type="eggNOG" id="ENOG5033V68">
    <property type="taxonomic scope" value="Bacteria"/>
</dbReference>
<dbReference type="HOGENOM" id="CLU_1883709_0_0_9"/>
<evidence type="ECO:0000313" key="1">
    <source>
        <dbReference type="EMBL" id="BAK16333.1"/>
    </source>
</evidence>
<name>F2F0T9_SOLSS</name>
<accession>F2F0T9</accession>
<sequence length="135" mass="16203">MKSNYNLKDPSKKYIDIVEQANSLYGLFSRKKKLRAVEFIKSKLIDEDFEVEELASGFIFIGYLYQEIKDYESAAFYFNKGYSLGKDVQFPYNSRLKKVLKTFLKTSRKDLYDYWRSDFLKRSHYDKKFNKLMDA</sequence>
<proteinExistence type="predicted"/>
<dbReference type="EMBL" id="AP012157">
    <property type="protein sequence ID" value="BAK16333.1"/>
    <property type="molecule type" value="Genomic_DNA"/>
</dbReference>
<evidence type="ECO:0000313" key="2">
    <source>
        <dbReference type="Proteomes" id="UP000006691"/>
    </source>
</evidence>
<gene>
    <name evidence="1" type="ordered locus">SSIL_1910</name>
</gene>
<reference evidence="2" key="1">
    <citation type="submission" date="2011-04" db="EMBL/GenBank/DDBJ databases">
        <title>Genome sequence of Solibacillus silvestris StLB046.</title>
        <authorList>
            <person name="Morohoshi T."/>
            <person name="Someya N."/>
            <person name="Ikeda T."/>
        </authorList>
    </citation>
    <scope>NUCLEOTIDE SEQUENCE [LARGE SCALE GENOMIC DNA]</scope>
    <source>
        <strain evidence="2">StLB046</strain>
    </source>
</reference>
<reference evidence="1 2" key="2">
    <citation type="journal article" date="2012" name="J. Biosci. Bioeng.">
        <title>Complete genome sequence and characterization of the N-acylhomoserine lactone-degrading gene of the potato leaf-associated Solibacillus silvestris.</title>
        <authorList>
            <person name="Morohoshi T."/>
            <person name="Tominaga Y."/>
            <person name="Someya N."/>
            <person name="Ikeda T."/>
        </authorList>
    </citation>
    <scope>NUCLEOTIDE SEQUENCE [LARGE SCALE GENOMIC DNA]</scope>
    <source>
        <strain evidence="1 2">StLB046</strain>
    </source>
</reference>
<dbReference type="Proteomes" id="UP000006691">
    <property type="component" value="Chromosome"/>
</dbReference>
<organism evidence="1 2">
    <name type="scientific">Solibacillus silvestris (strain StLB046)</name>
    <name type="common">Bacillus silvestris</name>
    <dbReference type="NCBI Taxonomy" id="1002809"/>
    <lineage>
        <taxon>Bacteria</taxon>
        <taxon>Bacillati</taxon>
        <taxon>Bacillota</taxon>
        <taxon>Bacilli</taxon>
        <taxon>Bacillales</taxon>
        <taxon>Caryophanaceae</taxon>
        <taxon>Solibacillus</taxon>
    </lineage>
</organism>
<keyword evidence="2" id="KW-1185">Reference proteome</keyword>
<dbReference type="KEGG" id="siv:SSIL_1910"/>
<dbReference type="STRING" id="1002809.SSIL_1910"/>
<dbReference type="PATRIC" id="fig|1002809.3.peg.1930"/>